<evidence type="ECO:0000313" key="4">
    <source>
        <dbReference type="Proteomes" id="UP001175227"/>
    </source>
</evidence>
<dbReference type="Gene3D" id="2.60.120.260">
    <property type="entry name" value="Galactose-binding domain-like"/>
    <property type="match status" value="2"/>
</dbReference>
<proteinExistence type="predicted"/>
<evidence type="ECO:0000256" key="1">
    <source>
        <dbReference type="SAM" id="MobiDB-lite"/>
    </source>
</evidence>
<reference evidence="3" key="1">
    <citation type="submission" date="2023-06" db="EMBL/GenBank/DDBJ databases">
        <authorList>
            <consortium name="Lawrence Berkeley National Laboratory"/>
            <person name="Ahrendt S."/>
            <person name="Sahu N."/>
            <person name="Indic B."/>
            <person name="Wong-Bajracharya J."/>
            <person name="Merenyi Z."/>
            <person name="Ke H.-M."/>
            <person name="Monk M."/>
            <person name="Kocsube S."/>
            <person name="Drula E."/>
            <person name="Lipzen A."/>
            <person name="Balint B."/>
            <person name="Henrissat B."/>
            <person name="Andreopoulos B."/>
            <person name="Martin F.M."/>
            <person name="Harder C.B."/>
            <person name="Rigling D."/>
            <person name="Ford K.L."/>
            <person name="Foster G.D."/>
            <person name="Pangilinan J."/>
            <person name="Papanicolaou A."/>
            <person name="Barry K."/>
            <person name="LaButti K."/>
            <person name="Viragh M."/>
            <person name="Koriabine M."/>
            <person name="Yan M."/>
            <person name="Riley R."/>
            <person name="Champramary S."/>
            <person name="Plett K.L."/>
            <person name="Tsai I.J."/>
            <person name="Slot J."/>
            <person name="Sipos G."/>
            <person name="Plett J."/>
            <person name="Nagy L.G."/>
            <person name="Grigoriev I.V."/>
        </authorList>
    </citation>
    <scope>NUCLEOTIDE SEQUENCE</scope>
    <source>
        <strain evidence="3">ICMP 16352</strain>
    </source>
</reference>
<evidence type="ECO:0008006" key="5">
    <source>
        <dbReference type="Google" id="ProtNLM"/>
    </source>
</evidence>
<sequence length="546" mass="59636">MDADQLCSDSNALPNISWQRSEVLSGHRTVKDMAVGKVASYVIILIIRNFEITMSGSLVLLDDSAFSPGFSPKYLWTNDPGNLLLQQWYQHYSYWAQYSNPDNSTYGSFSVSFEGISIAFTGNTPPSTRQQNFSVYIDDADGYVASYPSTPTQEYMQWYTSPTLEEGNHTITLIDMDWTDVDYALIGVGNQTTAPGKDILVDDTSDNIIWTGDWQTNTSTLIRINDFEIVNHPLGNSTRDSTTQGDSFSFQFTGTNISVFGIQRNSVVGVIYADFSVDGEKMSTFSVTSARSGNDLANTIFFSSSILPHGVHTLVMNITRVAGDQSLKLDYITYSRQAPGSDHMASPSSSSVSPSKSNLPSGPASSFSSTTSNLTPKATNTKRIVGGVVGGGIALLMIILAGALFCWQRKRKVYCQANLTGLSQPFIYNPDESVFGRAESSVPSPSESEEKSVAWRGISVVGSTFESTAGSSHPLPSSLSLSRLQRSALESQAEIRRRLDEISSLMAQIEQPSTEITHIQELQNRIEVLTEENTQLMGVPPPAYAI</sequence>
<organism evidence="3 4">
    <name type="scientific">Armillaria novae-zelandiae</name>
    <dbReference type="NCBI Taxonomy" id="153914"/>
    <lineage>
        <taxon>Eukaryota</taxon>
        <taxon>Fungi</taxon>
        <taxon>Dikarya</taxon>
        <taxon>Basidiomycota</taxon>
        <taxon>Agaricomycotina</taxon>
        <taxon>Agaricomycetes</taxon>
        <taxon>Agaricomycetidae</taxon>
        <taxon>Agaricales</taxon>
        <taxon>Marasmiineae</taxon>
        <taxon>Physalacriaceae</taxon>
        <taxon>Armillaria</taxon>
    </lineage>
</organism>
<accession>A0AA39NJ91</accession>
<protein>
    <recommendedName>
        <fullName evidence="5">Transmembrane protein</fullName>
    </recommendedName>
</protein>
<feature type="transmembrane region" description="Helical" evidence="2">
    <location>
        <begin position="384"/>
        <end position="407"/>
    </location>
</feature>
<gene>
    <name evidence="3" type="ORF">IW261DRAFT_1598303</name>
</gene>
<evidence type="ECO:0000256" key="2">
    <source>
        <dbReference type="SAM" id="Phobius"/>
    </source>
</evidence>
<keyword evidence="2" id="KW-0812">Transmembrane</keyword>
<evidence type="ECO:0000313" key="3">
    <source>
        <dbReference type="EMBL" id="KAK0466687.1"/>
    </source>
</evidence>
<keyword evidence="4" id="KW-1185">Reference proteome</keyword>
<comment type="caution">
    <text evidence="3">The sequence shown here is derived from an EMBL/GenBank/DDBJ whole genome shotgun (WGS) entry which is preliminary data.</text>
</comment>
<keyword evidence="2" id="KW-1133">Transmembrane helix</keyword>
<feature type="region of interest" description="Disordered" evidence="1">
    <location>
        <begin position="340"/>
        <end position="374"/>
    </location>
</feature>
<keyword evidence="2" id="KW-0472">Membrane</keyword>
<name>A0AA39NJ91_9AGAR</name>
<dbReference type="AlphaFoldDB" id="A0AA39NJ91"/>
<dbReference type="Proteomes" id="UP001175227">
    <property type="component" value="Unassembled WGS sequence"/>
</dbReference>
<dbReference type="EMBL" id="JAUEPR010000080">
    <property type="protein sequence ID" value="KAK0466687.1"/>
    <property type="molecule type" value="Genomic_DNA"/>
</dbReference>